<evidence type="ECO:0000313" key="7">
    <source>
        <dbReference type="Proteomes" id="UP001165160"/>
    </source>
</evidence>
<comment type="subcellular location">
    <subcellularLocation>
        <location evidence="1">Membrane</location>
        <topology evidence="1">Multi-pass membrane protein</topology>
    </subcellularLocation>
</comment>
<keyword evidence="3 4" id="KW-0472">Membrane</keyword>
<evidence type="ECO:0000313" key="6">
    <source>
        <dbReference type="EMBL" id="GMI12426.1"/>
    </source>
</evidence>
<evidence type="ECO:0000256" key="3">
    <source>
        <dbReference type="ARBA" id="ARBA00023136"/>
    </source>
</evidence>
<evidence type="ECO:0000256" key="2">
    <source>
        <dbReference type="ARBA" id="ARBA00022692"/>
    </source>
</evidence>
<organism evidence="6 7">
    <name type="scientific">Triparma verrucosa</name>
    <dbReference type="NCBI Taxonomy" id="1606542"/>
    <lineage>
        <taxon>Eukaryota</taxon>
        <taxon>Sar</taxon>
        <taxon>Stramenopiles</taxon>
        <taxon>Ochrophyta</taxon>
        <taxon>Bolidophyceae</taxon>
        <taxon>Parmales</taxon>
        <taxon>Triparmaceae</taxon>
        <taxon>Triparma</taxon>
    </lineage>
</organism>
<name>A0A9W7KV48_9STRA</name>
<dbReference type="InterPro" id="IPR023395">
    <property type="entry name" value="MCP_dom_sf"/>
</dbReference>
<dbReference type="InterPro" id="IPR018108">
    <property type="entry name" value="MCP_transmembrane"/>
</dbReference>
<keyword evidence="5" id="KW-0813">Transport</keyword>
<dbReference type="EMBL" id="BRXX01000446">
    <property type="protein sequence ID" value="GMI12426.1"/>
    <property type="molecule type" value="Genomic_DNA"/>
</dbReference>
<proteinExistence type="inferred from homology"/>
<comment type="similarity">
    <text evidence="5">Belongs to the mitochondrial carrier (TC 2.A.29) family.</text>
</comment>
<evidence type="ECO:0000256" key="1">
    <source>
        <dbReference type="ARBA" id="ARBA00004141"/>
    </source>
</evidence>
<accession>A0A9W7KV48</accession>
<dbReference type="PANTHER" id="PTHR47567">
    <property type="entry name" value="MITOCHONDRIAL SUBSTRATE/SOLUTE CARRIER"/>
    <property type="match status" value="1"/>
</dbReference>
<keyword evidence="2 4" id="KW-0812">Transmembrane</keyword>
<protein>
    <recommendedName>
        <fullName evidence="8">Mitochondrial carrier protein</fullName>
    </recommendedName>
</protein>
<evidence type="ECO:0008006" key="8">
    <source>
        <dbReference type="Google" id="ProtNLM"/>
    </source>
</evidence>
<feature type="repeat" description="Solcar" evidence="4">
    <location>
        <begin position="102"/>
        <end position="181"/>
    </location>
</feature>
<gene>
    <name evidence="6" type="ORF">TrVE_jg10372</name>
</gene>
<dbReference type="Pfam" id="PF00153">
    <property type="entry name" value="Mito_carr"/>
    <property type="match status" value="1"/>
</dbReference>
<evidence type="ECO:0000256" key="4">
    <source>
        <dbReference type="PROSITE-ProRule" id="PRU00282"/>
    </source>
</evidence>
<dbReference type="Proteomes" id="UP001165160">
    <property type="component" value="Unassembled WGS sequence"/>
</dbReference>
<evidence type="ECO:0000256" key="5">
    <source>
        <dbReference type="RuleBase" id="RU000488"/>
    </source>
</evidence>
<dbReference type="PROSITE" id="PS50920">
    <property type="entry name" value="SOLCAR"/>
    <property type="match status" value="1"/>
</dbReference>
<dbReference type="Gene3D" id="1.50.40.10">
    <property type="entry name" value="Mitochondrial carrier domain"/>
    <property type="match status" value="1"/>
</dbReference>
<dbReference type="GO" id="GO:0016020">
    <property type="term" value="C:membrane"/>
    <property type="evidence" value="ECO:0007669"/>
    <property type="project" value="UniProtKB-SubCell"/>
</dbReference>
<reference evidence="7" key="1">
    <citation type="journal article" date="2023" name="Commun. Biol.">
        <title>Genome analysis of Parmales, the sister group of diatoms, reveals the evolutionary specialization of diatoms from phago-mixotrophs to photoautotrophs.</title>
        <authorList>
            <person name="Ban H."/>
            <person name="Sato S."/>
            <person name="Yoshikawa S."/>
            <person name="Yamada K."/>
            <person name="Nakamura Y."/>
            <person name="Ichinomiya M."/>
            <person name="Sato N."/>
            <person name="Blanc-Mathieu R."/>
            <person name="Endo H."/>
            <person name="Kuwata A."/>
            <person name="Ogata H."/>
        </authorList>
    </citation>
    <scope>NUCLEOTIDE SEQUENCE [LARGE SCALE GENOMIC DNA]</scope>
    <source>
        <strain evidence="7">NIES 3699</strain>
    </source>
</reference>
<sequence length="284" mass="30628">MAPSMASSMAPPLLFTKALTSSVSAAKSSLLQVTLLMWTRTTMNHQYRYGGTFLTSLKTLTSSGGLSRLYSGLPFALLQVPLSRFFDVLSNEVCTTFLLPNVPLPLKSFAGSVVASLFRFVITPVDTVKSTLQVNGKKGLEEILEEGGGIGRLYRGGGGNAVASLVGHYPFFLTYNFLTDLIPEAAKTVEGEGLLIFLGYRAAVGVGASAASDCVSNVVRILKTYRQTVGQDLSYTEVFKIIMEEEDGDLMKVWSRGLTTRLTINAVQSGLFSVGWKYFQAKGG</sequence>
<dbReference type="PANTHER" id="PTHR47567:SF1">
    <property type="entry name" value="NAD-DEPENDENT EPIMERASE_DEHYDRATASE DOMAIN-CONTAINING PROTEIN"/>
    <property type="match status" value="1"/>
</dbReference>
<dbReference type="AlphaFoldDB" id="A0A9W7KV48"/>
<keyword evidence="7" id="KW-1185">Reference proteome</keyword>
<comment type="caution">
    <text evidence="6">The sequence shown here is derived from an EMBL/GenBank/DDBJ whole genome shotgun (WGS) entry which is preliminary data.</text>
</comment>
<dbReference type="SUPFAM" id="SSF103506">
    <property type="entry name" value="Mitochondrial carrier"/>
    <property type="match status" value="1"/>
</dbReference>